<accession>A0A1V0QG02</accession>
<dbReference type="PRINTS" id="PR01415">
    <property type="entry name" value="ANKYRIN"/>
</dbReference>
<evidence type="ECO:0000256" key="3">
    <source>
        <dbReference type="PROSITE-ProRule" id="PRU00023"/>
    </source>
</evidence>
<dbReference type="Proteomes" id="UP000319767">
    <property type="component" value="Segment"/>
</dbReference>
<keyword evidence="4" id="KW-0812">Transmembrane</keyword>
<dbReference type="SUPFAM" id="SSF48403">
    <property type="entry name" value="Ankyrin repeat"/>
    <property type="match status" value="1"/>
</dbReference>
<name>A0A1V0QG02_CNPV</name>
<evidence type="ECO:0000313" key="5">
    <source>
        <dbReference type="EMBL" id="ARE67259.1"/>
    </source>
</evidence>
<feature type="repeat" description="ANK" evidence="3">
    <location>
        <begin position="211"/>
        <end position="243"/>
    </location>
</feature>
<feature type="repeat" description="ANK" evidence="3">
    <location>
        <begin position="277"/>
        <end position="309"/>
    </location>
</feature>
<evidence type="ECO:0000256" key="2">
    <source>
        <dbReference type="ARBA" id="ARBA00023043"/>
    </source>
</evidence>
<dbReference type="InterPro" id="IPR036770">
    <property type="entry name" value="Ankyrin_rpt-contain_sf"/>
</dbReference>
<feature type="transmembrane region" description="Helical" evidence="4">
    <location>
        <begin position="446"/>
        <end position="466"/>
    </location>
</feature>
<gene>
    <name evidence="5" type="primary">SWPV2-040</name>
</gene>
<protein>
    <submittedName>
        <fullName evidence="5">SWPV2-ORF040</fullName>
    </submittedName>
</protein>
<organism evidence="5">
    <name type="scientific">Shearwaterpox virus</name>
    <dbReference type="NCBI Taxonomy" id="1974596"/>
    <lineage>
        <taxon>Viruses</taxon>
        <taxon>Varidnaviria</taxon>
        <taxon>Bamfordvirae</taxon>
        <taxon>Nucleocytoviricota</taxon>
        <taxon>Pokkesviricetes</taxon>
        <taxon>Chitovirales</taxon>
        <taxon>Poxviridae</taxon>
        <taxon>Chordopoxvirinae</taxon>
        <taxon>Avipoxvirus</taxon>
        <taxon>Avipoxvirus canarypox</taxon>
        <taxon>Canarypox virus</taxon>
    </lineage>
</organism>
<sequence>MNTTNHEECSKTYDTNMLTVLKAISNKQYNIIKSLIKKDINVNRLLTSYSNEIYKHLDITLCNILIECAADINIIDKNNRTPLFYAVKNNDYDMVKLLLKNGANVNLQDSIGYSCLHIAGIHNSNIEIVDALISYKPDLNSRDWVGRTPLHIFVIESNFEAVKLLLKSGAYVGLKDKCKHFPIHHSVMKLDHLISGLLLKYGANPNTINGNGKTLLSIAVTSNNTLLVEQLLLYGAEVNNGGYDVPAPIISAVSVNNYDIVKILIHNGANINVSTEDGRTSLHTAMFWNNAKIIDELLNYGSDINSVDTYGRTPLSCYRSLSYDIATKLISRIIITDVYREAPVNISGFIINLKTIENNDIFKLIKDDCIKEINILKSITLNKFHSSDIFIRYNTDICLLTRFIQHPKIIELDKKLYAYKSIVNERKIKATYRYYQIKKVLTVLPFSGYFSILPFDVLVYILEFIYDNNMLVLMRALSLK</sequence>
<proteinExistence type="predicted"/>
<reference evidence="5" key="1">
    <citation type="journal article" date="2017" name="BMC Genomics">
        <title>Genomic characterization of two novel pathogenic avipoxviruses isolated from pacific shearwaters (Ardenna spp.).</title>
        <authorList>
            <person name="Sarker S."/>
            <person name="Das S."/>
            <person name="Lavers J.L."/>
            <person name="Hutton I."/>
            <person name="Helbig K."/>
            <person name="Imbery J."/>
            <person name="Upton C."/>
            <person name="Raidal S.R."/>
        </authorList>
    </citation>
    <scope>NUCLEOTIDE SEQUENCE [LARGE SCALE GENOMIC DNA]</scope>
    <source>
        <strain evidence="5">SWPV-2</strain>
    </source>
</reference>
<dbReference type="PROSITE" id="PS50088">
    <property type="entry name" value="ANK_REPEAT"/>
    <property type="match status" value="5"/>
</dbReference>
<dbReference type="EMBL" id="KX857215">
    <property type="protein sequence ID" value="ARE67259.1"/>
    <property type="molecule type" value="Genomic_DNA"/>
</dbReference>
<feature type="repeat" description="ANK" evidence="3">
    <location>
        <begin position="145"/>
        <end position="177"/>
    </location>
</feature>
<keyword evidence="2 3" id="KW-0040">ANK repeat</keyword>
<evidence type="ECO:0000256" key="1">
    <source>
        <dbReference type="ARBA" id="ARBA00022737"/>
    </source>
</evidence>
<evidence type="ECO:0000256" key="4">
    <source>
        <dbReference type="SAM" id="Phobius"/>
    </source>
</evidence>
<feature type="repeat" description="ANK" evidence="3">
    <location>
        <begin position="244"/>
        <end position="276"/>
    </location>
</feature>
<keyword evidence="4" id="KW-1133">Transmembrane helix</keyword>
<keyword evidence="1" id="KW-0677">Repeat</keyword>
<dbReference type="PANTHER" id="PTHR24126">
    <property type="entry name" value="ANKYRIN REPEAT, PH AND SEC7 DOMAIN CONTAINING PROTEIN SECG-RELATED"/>
    <property type="match status" value="1"/>
</dbReference>
<keyword evidence="4" id="KW-0472">Membrane</keyword>
<dbReference type="SMART" id="SM00248">
    <property type="entry name" value="ANK"/>
    <property type="match status" value="8"/>
</dbReference>
<dbReference type="PANTHER" id="PTHR24126:SF14">
    <property type="entry name" value="ANK_REP_REGION DOMAIN-CONTAINING PROTEIN"/>
    <property type="match status" value="1"/>
</dbReference>
<feature type="repeat" description="ANK" evidence="3">
    <location>
        <begin position="78"/>
        <end position="110"/>
    </location>
</feature>
<dbReference type="Pfam" id="PF12796">
    <property type="entry name" value="Ank_2"/>
    <property type="match status" value="3"/>
</dbReference>
<dbReference type="Gene3D" id="1.25.40.20">
    <property type="entry name" value="Ankyrin repeat-containing domain"/>
    <property type="match status" value="1"/>
</dbReference>
<dbReference type="PROSITE" id="PS50297">
    <property type="entry name" value="ANK_REP_REGION"/>
    <property type="match status" value="4"/>
</dbReference>
<dbReference type="InterPro" id="IPR002110">
    <property type="entry name" value="Ankyrin_rpt"/>
</dbReference>